<dbReference type="SUPFAM" id="SSF50998">
    <property type="entry name" value="Quinoprotein alcohol dehydrogenase-like"/>
    <property type="match status" value="1"/>
</dbReference>
<keyword evidence="4" id="KW-1185">Reference proteome</keyword>
<sequence>MARRERIVFDLVEGERTVSGDDDGEDRADQPRSAGSELLRGLGASVVSGAARAWGWVSRHRMVSLVAAGATAALLVSSVAVGNAREQERLDLLGTAPGGVASLADPPTETWRYAPGGDTNLVGRYGFDVGAVVMGPNVVFLEGDQSGVNKSALGSADTRIRWREADLVAVNAESGEESWRVPLGVDPECTTPGAGGASRVLEEMVCLAGRSDARGVVVVTATGESAGPRRLARDESLSEEVLPAGNGLLFRARVEGDTPRINCSEAVMVPLACTVVGSTPDRTLVVRAEDARSGEEVWRREVPWTGDLGECWRNIVGDDRTDDVPPPGPGGQLSIWNWGAMVHVRTCGIAAAFRPDGTVTPGGTPIAGEELIAEQVYDPERDMLSTTIWDTAGEQVLTTDGWVSEGEATDGTPSDVFVIRGSGNDLAQGYRRDGTRVWEAEGSGVLVARVGDIGMLQEFVTSLRGIDLRTGRTLWEQDGLDAGLARSETATLPFTDGTTVMLAQVGTRSSTASDEAGSVVSAAPGGTRLLAVDARTGRIRWSAERDDLVWFAAAGRLLSVTRDGSLAGHDG</sequence>
<evidence type="ECO:0000313" key="3">
    <source>
        <dbReference type="EMBL" id="MBL0887816.1"/>
    </source>
</evidence>
<dbReference type="Proteomes" id="UP000675409">
    <property type="component" value="Unassembled WGS sequence"/>
</dbReference>
<dbReference type="InterPro" id="IPR002372">
    <property type="entry name" value="PQQ_rpt_dom"/>
</dbReference>
<accession>A0ABS1LNI4</accession>
<proteinExistence type="predicted"/>
<keyword evidence="1" id="KW-0472">Membrane</keyword>
<comment type="caution">
    <text evidence="3">The sequence shown here is derived from an EMBL/GenBank/DDBJ whole genome shotgun (WGS) entry which is preliminary data.</text>
</comment>
<feature type="transmembrane region" description="Helical" evidence="1">
    <location>
        <begin position="62"/>
        <end position="81"/>
    </location>
</feature>
<gene>
    <name evidence="3" type="ORF">HGK34_16265</name>
</gene>
<name>A0ABS1LNI4_9MICO</name>
<keyword evidence="1" id="KW-1133">Transmembrane helix</keyword>
<dbReference type="InterPro" id="IPR015943">
    <property type="entry name" value="WD40/YVTN_repeat-like_dom_sf"/>
</dbReference>
<dbReference type="Gene3D" id="2.130.10.10">
    <property type="entry name" value="YVTN repeat-like/Quinoprotein amine dehydrogenase"/>
    <property type="match status" value="1"/>
</dbReference>
<dbReference type="EMBL" id="JABBYC010000036">
    <property type="protein sequence ID" value="MBL0887816.1"/>
    <property type="molecule type" value="Genomic_DNA"/>
</dbReference>
<dbReference type="Pfam" id="PF13360">
    <property type="entry name" value="PQQ_2"/>
    <property type="match status" value="1"/>
</dbReference>
<keyword evidence="1" id="KW-0812">Transmembrane</keyword>
<protein>
    <submittedName>
        <fullName evidence="3">PQQ-binding-like beta-propeller repeat protein</fullName>
    </submittedName>
</protein>
<reference evidence="3 4" key="1">
    <citation type="journal article" date="2021" name="Arch. Microbiol.">
        <title>Myceligenerans indicum sp. nov., an actinobacterium isolated from mangrove sediment of Sundarbans, India.</title>
        <authorList>
            <person name="Asha K."/>
            <person name="Bhadury P."/>
        </authorList>
    </citation>
    <scope>NUCLEOTIDE SEQUENCE [LARGE SCALE GENOMIC DNA]</scope>
    <source>
        <strain evidence="3 4">I2</strain>
    </source>
</reference>
<organism evidence="3 4">
    <name type="scientific">Myceligenerans indicum</name>
    <dbReference type="NCBI Taxonomy" id="2593663"/>
    <lineage>
        <taxon>Bacteria</taxon>
        <taxon>Bacillati</taxon>
        <taxon>Actinomycetota</taxon>
        <taxon>Actinomycetes</taxon>
        <taxon>Micrococcales</taxon>
        <taxon>Promicromonosporaceae</taxon>
        <taxon>Myceligenerans</taxon>
    </lineage>
</organism>
<evidence type="ECO:0000313" key="4">
    <source>
        <dbReference type="Proteomes" id="UP000675409"/>
    </source>
</evidence>
<feature type="domain" description="Pyrrolo-quinoline quinone repeat" evidence="2">
    <location>
        <begin position="463"/>
        <end position="569"/>
    </location>
</feature>
<evidence type="ECO:0000256" key="1">
    <source>
        <dbReference type="SAM" id="Phobius"/>
    </source>
</evidence>
<dbReference type="RefSeq" id="WP_201849324.1">
    <property type="nucleotide sequence ID" value="NZ_JABBYC010000036.1"/>
</dbReference>
<dbReference type="InterPro" id="IPR011047">
    <property type="entry name" value="Quinoprotein_ADH-like_sf"/>
</dbReference>
<evidence type="ECO:0000259" key="2">
    <source>
        <dbReference type="Pfam" id="PF13360"/>
    </source>
</evidence>